<reference evidence="12" key="1">
    <citation type="submission" date="2005-09" db="EMBL/GenBank/DDBJ databases">
        <authorList>
            <person name="Mural R.J."/>
            <person name="Li P.W."/>
            <person name="Adams M.D."/>
            <person name="Amanatides P.G."/>
            <person name="Baden-Tillson H."/>
            <person name="Barnstead M."/>
            <person name="Chin S.H."/>
            <person name="Dew I."/>
            <person name="Evans C.A."/>
            <person name="Ferriera S."/>
            <person name="Flanigan M."/>
            <person name="Fosler C."/>
            <person name="Glodek A."/>
            <person name="Gu Z."/>
            <person name="Holt R.A."/>
            <person name="Jennings D."/>
            <person name="Kraft C.L."/>
            <person name="Lu F."/>
            <person name="Nguyen T."/>
            <person name="Nusskern D.R."/>
            <person name="Pfannkoch C.M."/>
            <person name="Sitter C."/>
            <person name="Sutton G.G."/>
            <person name="Venter J.C."/>
            <person name="Wang Z."/>
            <person name="Woodage T."/>
            <person name="Zheng X.H."/>
            <person name="Zhong F."/>
        </authorList>
    </citation>
    <scope>NUCLEOTIDE SEQUENCE [LARGE SCALE GENOMIC DNA]</scope>
    <source>
        <strain>BN</strain>
        <strain evidence="12">Sprague-Dawley</strain>
    </source>
</reference>
<dbReference type="InterPro" id="IPR011029">
    <property type="entry name" value="DEATH-like_dom_sf"/>
</dbReference>
<dbReference type="FunFam" id="3.40.50.300:FF:000442">
    <property type="entry name" value="NACHT, LRR and PYD domains-containing protein 3"/>
    <property type="match status" value="1"/>
</dbReference>
<dbReference type="InterPro" id="IPR041075">
    <property type="entry name" value="NOD1/2_WH"/>
</dbReference>
<keyword evidence="4" id="KW-0677">Repeat</keyword>
<dbReference type="PANTHER" id="PTHR45690">
    <property type="entry name" value="NACHT, LRR AND PYD DOMAINS-CONTAINING PROTEIN 12"/>
    <property type="match status" value="1"/>
</dbReference>
<name>A6KNI1_RAT</name>
<dbReference type="InterPro" id="IPR050637">
    <property type="entry name" value="NLRP_innate_immun_reg"/>
</dbReference>
<dbReference type="Pfam" id="PF02758">
    <property type="entry name" value="PYRIN"/>
    <property type="match status" value="1"/>
</dbReference>
<organism evidence="11 12">
    <name type="scientific">Rattus norvegicus</name>
    <name type="common">Rat</name>
    <dbReference type="NCBI Taxonomy" id="10116"/>
    <lineage>
        <taxon>Eukaryota</taxon>
        <taxon>Metazoa</taxon>
        <taxon>Chordata</taxon>
        <taxon>Craniata</taxon>
        <taxon>Vertebrata</taxon>
        <taxon>Euteleostomi</taxon>
        <taxon>Mammalia</taxon>
        <taxon>Eutheria</taxon>
        <taxon>Euarchontoglires</taxon>
        <taxon>Glires</taxon>
        <taxon>Rodentia</taxon>
        <taxon>Myomorpha</taxon>
        <taxon>Muroidea</taxon>
        <taxon>Muridae</taxon>
        <taxon>Murinae</taxon>
        <taxon>Rattus</taxon>
    </lineage>
</organism>
<dbReference type="GO" id="GO:0006954">
    <property type="term" value="P:inflammatory response"/>
    <property type="evidence" value="ECO:0007669"/>
    <property type="project" value="UniProtKB-KW"/>
</dbReference>
<dbReference type="EMBL" id="CH474075">
    <property type="protein sequence ID" value="EDL75800.1"/>
    <property type="molecule type" value="Genomic_DNA"/>
</dbReference>
<protein>
    <submittedName>
        <fullName evidence="11">RCG64107</fullName>
    </submittedName>
</protein>
<evidence type="ECO:0000256" key="5">
    <source>
        <dbReference type="ARBA" id="ARBA00022741"/>
    </source>
</evidence>
<evidence type="ECO:0000256" key="9">
    <source>
        <dbReference type="ARBA" id="ARBA00023233"/>
    </source>
</evidence>
<keyword evidence="7" id="KW-0391">Immunity</keyword>
<keyword evidence="6" id="KW-0067">ATP-binding</keyword>
<dbReference type="InterPro" id="IPR027417">
    <property type="entry name" value="P-loop_NTPase"/>
</dbReference>
<keyword evidence="9" id="KW-1271">Inflammasome</keyword>
<dbReference type="SUPFAM" id="SSF52047">
    <property type="entry name" value="RNI-like"/>
    <property type="match status" value="1"/>
</dbReference>
<dbReference type="Gene3D" id="1.10.533.10">
    <property type="entry name" value="Death Domain, Fas"/>
    <property type="match status" value="1"/>
</dbReference>
<sequence length="721" mass="84396">MWYWKELNKVEFMKFKELLILEILQMGLKQISWTEVKNASREDLAILLVKYCEGKQAWDTTFKVLQKISRHDLTERATGEIAAHANIYRAHLKKKLTRDCSRKFSISIQNFFQDEYDHLENLLIPKVTEEKPQLVFLKGIAGIGKTILLKNLMIVWSEGLVFQNKFSYIFYFCCQDVKQLKTTSLTELISREWPSSSAPIEEILSQPEKLLFIIDSLEGMEWDFTKQESELCDNCLEKQPVNVLLSSLLKKKILPESSLLISATFETFEELKDWIEYTNVRTITGFKESNIKMYFHSLFQDRNRALEAFSFVRENEQLFTLCQAPVICCMVATCLKNEIEKGKDPVSICRRTTSLYTTHIFNLFIPPNVQYPSKKSQDQLQGLCFLAVEGMWTDISVFSEETLRRNGILDSDIPTLLDIGILEQSRESQNSYIFFHPSVQEFCAAMFYLLQTHMNHPSPDVLHVEKLLFSFLKEVNTQWIFLGRFIFGLLNELEHEKLEAFFGYQLSQQLKQELFEWLELLLDPEVKVNTMKFFYCLFEMEEEVFVQSAMNCREEIDVVAKDYYDFIVAAYCLNHGSALRDLSISTQNVLNEKLNQRYMENLLMLWHNICSVFARNKDIHILQMKDTIFNEPVFQILYNYLKNSSCILEVLVANDVSFLCDKYLFFDLIQSYNLELLDLSGTFLSHSDVVILCNILNKAEYKIQELDDLLRFNAKSDMSQK</sequence>
<dbReference type="SUPFAM" id="SSF52540">
    <property type="entry name" value="P-loop containing nucleoside triphosphate hydrolases"/>
    <property type="match status" value="1"/>
</dbReference>
<keyword evidence="9" id="KW-0963">Cytoplasm</keyword>
<keyword evidence="5" id="KW-0547">Nucleotide-binding</keyword>
<evidence type="ECO:0000256" key="7">
    <source>
        <dbReference type="ARBA" id="ARBA00022859"/>
    </source>
</evidence>
<keyword evidence="2" id="KW-0399">Innate immunity</keyword>
<evidence type="ECO:0000313" key="11">
    <source>
        <dbReference type="EMBL" id="EDL75800.1"/>
    </source>
</evidence>
<evidence type="ECO:0000256" key="2">
    <source>
        <dbReference type="ARBA" id="ARBA00022588"/>
    </source>
</evidence>
<dbReference type="GO" id="GO:0005524">
    <property type="term" value="F:ATP binding"/>
    <property type="evidence" value="ECO:0007669"/>
    <property type="project" value="UniProtKB-KW"/>
</dbReference>
<evidence type="ECO:0000313" key="12">
    <source>
        <dbReference type="Proteomes" id="UP000234681"/>
    </source>
</evidence>
<dbReference type="Gene3D" id="3.40.50.300">
    <property type="entry name" value="P-loop containing nucleotide triphosphate hydrolases"/>
    <property type="match status" value="1"/>
</dbReference>
<gene>
    <name evidence="11" type="ORF">rCG_64107</name>
</gene>
<evidence type="ECO:0000256" key="6">
    <source>
        <dbReference type="ARBA" id="ARBA00022840"/>
    </source>
</evidence>
<dbReference type="SUPFAM" id="SSF47986">
    <property type="entry name" value="DEATH domain"/>
    <property type="match status" value="1"/>
</dbReference>
<dbReference type="PANTHER" id="PTHR45690:SF12">
    <property type="entry name" value="NACHT, LRR AND PYD DOMAINS-CONTAINING PROTEIN 4B"/>
    <property type="match status" value="1"/>
</dbReference>
<dbReference type="SMART" id="SM01289">
    <property type="entry name" value="PYRIN"/>
    <property type="match status" value="1"/>
</dbReference>
<evidence type="ECO:0000256" key="4">
    <source>
        <dbReference type="ARBA" id="ARBA00022737"/>
    </source>
</evidence>
<evidence type="ECO:0000256" key="8">
    <source>
        <dbReference type="ARBA" id="ARBA00023198"/>
    </source>
</evidence>
<dbReference type="PROSITE" id="PS50837">
    <property type="entry name" value="NACHT"/>
    <property type="match status" value="1"/>
</dbReference>
<evidence type="ECO:0000259" key="10">
    <source>
        <dbReference type="PROSITE" id="PS50837"/>
    </source>
</evidence>
<dbReference type="InterPro" id="IPR007111">
    <property type="entry name" value="NACHT_NTPase"/>
</dbReference>
<dbReference type="InterPro" id="IPR041267">
    <property type="entry name" value="NLRP_HD2"/>
</dbReference>
<comment type="subcellular location">
    <subcellularLocation>
        <location evidence="1">Inflammasome</location>
    </subcellularLocation>
</comment>
<dbReference type="InterPro" id="IPR004020">
    <property type="entry name" value="DAPIN"/>
</dbReference>
<dbReference type="Pfam" id="PF17776">
    <property type="entry name" value="NLRC4_HD2"/>
    <property type="match status" value="1"/>
</dbReference>
<dbReference type="Pfam" id="PF17779">
    <property type="entry name" value="WHD_NOD2"/>
    <property type="match status" value="1"/>
</dbReference>
<proteinExistence type="predicted"/>
<dbReference type="AlphaFoldDB" id="A6KNI1"/>
<dbReference type="Proteomes" id="UP000234681">
    <property type="component" value="Chromosome 1"/>
</dbReference>
<dbReference type="GO" id="GO:0061702">
    <property type="term" value="C:canonical inflammasome complex"/>
    <property type="evidence" value="ECO:0007669"/>
    <property type="project" value="UniProtKB-SubCell"/>
</dbReference>
<feature type="domain" description="NACHT" evidence="10">
    <location>
        <begin position="133"/>
        <end position="264"/>
    </location>
</feature>
<dbReference type="Pfam" id="PF05729">
    <property type="entry name" value="NACHT"/>
    <property type="match status" value="1"/>
</dbReference>
<keyword evidence="3" id="KW-0433">Leucine-rich repeat</keyword>
<evidence type="ECO:0000256" key="1">
    <source>
        <dbReference type="ARBA" id="ARBA00004110"/>
    </source>
</evidence>
<accession>A6KNI1</accession>
<keyword evidence="8" id="KW-0395">Inflammatory response</keyword>
<evidence type="ECO:0000256" key="3">
    <source>
        <dbReference type="ARBA" id="ARBA00022614"/>
    </source>
</evidence>
<dbReference type="CDD" id="cd08320">
    <property type="entry name" value="Pyrin_NALPs"/>
    <property type="match status" value="1"/>
</dbReference>